<keyword evidence="3" id="KW-1185">Reference proteome</keyword>
<dbReference type="Proteomes" id="UP000245783">
    <property type="component" value="Unassembled WGS sequence"/>
</dbReference>
<accession>A0A316W276</accession>
<feature type="region of interest" description="Disordered" evidence="1">
    <location>
        <begin position="428"/>
        <end position="466"/>
    </location>
</feature>
<dbReference type="EMBL" id="KZ819375">
    <property type="protein sequence ID" value="PWN42873.1"/>
    <property type="molecule type" value="Genomic_DNA"/>
</dbReference>
<sequence>MLEEKVALHESSHSCGLADSKTQPPRSLHAEDLSARLRLLGRIEKDTLQVPSSPRSPSRATRSPTMASSASPEENVSSMRSTPRSDAPSLGTPSLGGLPSPMIRLKTRLEVEDVILRFEYDTSPASFEQDPVVATRAKEELCFTLDDAHAPLLPTHLGEIVSRLETPASRAFLSAVVAVEARSARWRPTRRTDSDRAPAVNDLPPAELLPSPWAFQMSSPASPTECEHQSAEHQPSVERVYEVGGVEHVQLRCNLCSGQGEHACVRCLATQPDECFACEGTGVNYKGKQCAICLDGNGQYLCTTCRGSGCQPCRACSAFGFVEHAFTITSRMHFLRFPAIDLASANVIQSASQSSKERHQDAIALLCQKVNEVLEAVSQRPGASRPVLVPVYALAVVKPTSGTMSPSKADGRSLFAPNEISHAANENGASIDGEKTDSPVHSTPSTFASGKDGPAISTRRAGGLSVAQEKVSSARLSTVSMPNIDRSGQAGRTSGLRAKVRASISGLTRRVKRHKDVGGQLA</sequence>
<proteinExistence type="predicted"/>
<evidence type="ECO:0000313" key="2">
    <source>
        <dbReference type="EMBL" id="PWN42873.1"/>
    </source>
</evidence>
<dbReference type="GeneID" id="37031958"/>
<reference evidence="2 3" key="1">
    <citation type="journal article" date="2018" name="Mol. Biol. Evol.">
        <title>Broad Genomic Sampling Reveals a Smut Pathogenic Ancestry of the Fungal Clade Ustilaginomycotina.</title>
        <authorList>
            <person name="Kijpornyongpan T."/>
            <person name="Mondo S.J."/>
            <person name="Barry K."/>
            <person name="Sandor L."/>
            <person name="Lee J."/>
            <person name="Lipzen A."/>
            <person name="Pangilinan J."/>
            <person name="LaButti K."/>
            <person name="Hainaut M."/>
            <person name="Henrissat B."/>
            <person name="Grigoriev I.V."/>
            <person name="Spatafora J.W."/>
            <person name="Aime M.C."/>
        </authorList>
    </citation>
    <scope>NUCLEOTIDE SEQUENCE [LARGE SCALE GENOMIC DNA]</scope>
    <source>
        <strain evidence="2 3">MCA 4658</strain>
    </source>
</reference>
<feature type="compositionally biased region" description="Basic and acidic residues" evidence="1">
    <location>
        <begin position="28"/>
        <end position="47"/>
    </location>
</feature>
<name>A0A316W276_9BASI</name>
<feature type="region of interest" description="Disordered" evidence="1">
    <location>
        <begin position="1"/>
        <end position="101"/>
    </location>
</feature>
<protein>
    <submittedName>
        <fullName evidence="2">Uncharacterized protein</fullName>
    </submittedName>
</protein>
<organism evidence="2 3">
    <name type="scientific">Ceraceosorus guamensis</name>
    <dbReference type="NCBI Taxonomy" id="1522189"/>
    <lineage>
        <taxon>Eukaryota</taxon>
        <taxon>Fungi</taxon>
        <taxon>Dikarya</taxon>
        <taxon>Basidiomycota</taxon>
        <taxon>Ustilaginomycotina</taxon>
        <taxon>Exobasidiomycetes</taxon>
        <taxon>Ceraceosorales</taxon>
        <taxon>Ceraceosoraceae</taxon>
        <taxon>Ceraceosorus</taxon>
    </lineage>
</organism>
<evidence type="ECO:0000256" key="1">
    <source>
        <dbReference type="SAM" id="MobiDB-lite"/>
    </source>
</evidence>
<dbReference type="AlphaFoldDB" id="A0A316W276"/>
<evidence type="ECO:0000313" key="3">
    <source>
        <dbReference type="Proteomes" id="UP000245783"/>
    </source>
</evidence>
<feature type="compositionally biased region" description="Low complexity" evidence="1">
    <location>
        <begin position="51"/>
        <end position="65"/>
    </location>
</feature>
<dbReference type="OrthoDB" id="6419224at2759"/>
<feature type="compositionally biased region" description="Polar residues" evidence="1">
    <location>
        <begin position="66"/>
        <end position="84"/>
    </location>
</feature>
<gene>
    <name evidence="2" type="ORF">IE81DRAFT_111145</name>
</gene>
<feature type="compositionally biased region" description="Polar residues" evidence="1">
    <location>
        <begin position="439"/>
        <end position="448"/>
    </location>
</feature>
<dbReference type="RefSeq" id="XP_025370033.1">
    <property type="nucleotide sequence ID" value="XM_025510088.1"/>
</dbReference>
<feature type="compositionally biased region" description="Basic and acidic residues" evidence="1">
    <location>
        <begin position="1"/>
        <end position="12"/>
    </location>
</feature>
<dbReference type="InParanoid" id="A0A316W276"/>